<accession>A0A5D5AN44</accession>
<protein>
    <submittedName>
        <fullName evidence="2">Uncharacterized protein</fullName>
    </submittedName>
</protein>
<feature type="compositionally biased region" description="Low complexity" evidence="1">
    <location>
        <begin position="8"/>
        <end position="23"/>
    </location>
</feature>
<keyword evidence="3" id="KW-1185">Reference proteome</keyword>
<evidence type="ECO:0000313" key="2">
    <source>
        <dbReference type="EMBL" id="TYT60521.1"/>
    </source>
</evidence>
<comment type="caution">
    <text evidence="2">The sequence shown here is derived from an EMBL/GenBank/DDBJ whole genome shotgun (WGS) entry which is preliminary data.</text>
</comment>
<name>A0A5D5AN44_9EURY</name>
<dbReference type="EMBL" id="VTAW01000039">
    <property type="protein sequence ID" value="TYT60521.1"/>
    <property type="molecule type" value="Genomic_DNA"/>
</dbReference>
<feature type="region of interest" description="Disordered" evidence="1">
    <location>
        <begin position="1"/>
        <end position="34"/>
    </location>
</feature>
<evidence type="ECO:0000256" key="1">
    <source>
        <dbReference type="SAM" id="MobiDB-lite"/>
    </source>
</evidence>
<dbReference type="AlphaFoldDB" id="A0A5D5AN44"/>
<reference evidence="2 3" key="1">
    <citation type="submission" date="2019-08" db="EMBL/GenBank/DDBJ databases">
        <title>Archaea genome.</title>
        <authorList>
            <person name="Kajale S."/>
            <person name="Shouche Y."/>
            <person name="Deshpande N."/>
            <person name="Sharma A."/>
        </authorList>
    </citation>
    <scope>NUCLEOTIDE SEQUENCE [LARGE SCALE GENOMIC DNA]</scope>
    <source>
        <strain evidence="2 3">ESP3B_9</strain>
    </source>
</reference>
<sequence>MTHRKPDGSSTTASTGSTSITATDPSSDRTRPATRAQAMFSHRNRTRLENLIDEFNTAVIGTDSG</sequence>
<evidence type="ECO:0000313" key="3">
    <source>
        <dbReference type="Proteomes" id="UP000324104"/>
    </source>
</evidence>
<proteinExistence type="predicted"/>
<organism evidence="2 3">
    <name type="scientific">Natrialba swarupiae</name>
    <dbReference type="NCBI Taxonomy" id="2448032"/>
    <lineage>
        <taxon>Archaea</taxon>
        <taxon>Methanobacteriati</taxon>
        <taxon>Methanobacteriota</taxon>
        <taxon>Stenosarchaea group</taxon>
        <taxon>Halobacteria</taxon>
        <taxon>Halobacteriales</taxon>
        <taxon>Natrialbaceae</taxon>
        <taxon>Natrialba</taxon>
    </lineage>
</organism>
<dbReference type="Proteomes" id="UP000324104">
    <property type="component" value="Unassembled WGS sequence"/>
</dbReference>
<gene>
    <name evidence="2" type="ORF">FYC77_18495</name>
</gene>